<feature type="compositionally biased region" description="Basic and acidic residues" evidence="1">
    <location>
        <begin position="99"/>
        <end position="110"/>
    </location>
</feature>
<evidence type="ECO:0000256" key="1">
    <source>
        <dbReference type="SAM" id="MobiDB-lite"/>
    </source>
</evidence>
<reference evidence="2" key="1">
    <citation type="journal article" date="2022" name="Int. J. Mol. Sci.">
        <title>Draft Genome of Tanacetum Coccineum: Genomic Comparison of Closely Related Tanacetum-Family Plants.</title>
        <authorList>
            <person name="Yamashiro T."/>
            <person name="Shiraishi A."/>
            <person name="Nakayama K."/>
            <person name="Satake H."/>
        </authorList>
    </citation>
    <scope>NUCLEOTIDE SEQUENCE</scope>
</reference>
<feature type="region of interest" description="Disordered" evidence="1">
    <location>
        <begin position="1"/>
        <end position="218"/>
    </location>
</feature>
<accession>A0ABQ5HT92</accession>
<feature type="compositionally biased region" description="Low complexity" evidence="1">
    <location>
        <begin position="85"/>
        <end position="95"/>
    </location>
</feature>
<feature type="compositionally biased region" description="Acidic residues" evidence="1">
    <location>
        <begin position="113"/>
        <end position="131"/>
    </location>
</feature>
<organism evidence="2 3">
    <name type="scientific">Tanacetum coccineum</name>
    <dbReference type="NCBI Taxonomy" id="301880"/>
    <lineage>
        <taxon>Eukaryota</taxon>
        <taxon>Viridiplantae</taxon>
        <taxon>Streptophyta</taxon>
        <taxon>Embryophyta</taxon>
        <taxon>Tracheophyta</taxon>
        <taxon>Spermatophyta</taxon>
        <taxon>Magnoliopsida</taxon>
        <taxon>eudicotyledons</taxon>
        <taxon>Gunneridae</taxon>
        <taxon>Pentapetalae</taxon>
        <taxon>asterids</taxon>
        <taxon>campanulids</taxon>
        <taxon>Asterales</taxon>
        <taxon>Asteraceae</taxon>
        <taxon>Asteroideae</taxon>
        <taxon>Anthemideae</taxon>
        <taxon>Anthemidinae</taxon>
        <taxon>Tanacetum</taxon>
    </lineage>
</organism>
<evidence type="ECO:0000313" key="2">
    <source>
        <dbReference type="EMBL" id="GJT91014.1"/>
    </source>
</evidence>
<evidence type="ECO:0000313" key="3">
    <source>
        <dbReference type="Proteomes" id="UP001151760"/>
    </source>
</evidence>
<feature type="compositionally biased region" description="Basic residues" evidence="1">
    <location>
        <begin position="33"/>
        <end position="45"/>
    </location>
</feature>
<feature type="compositionally biased region" description="Basic and acidic residues" evidence="1">
    <location>
        <begin position="132"/>
        <end position="142"/>
    </location>
</feature>
<name>A0ABQ5HT92_9ASTR</name>
<sequence length="332" mass="37020">MKTKSNSAISSEETPSKKPPTKAKKDVPSTKKPATKPKPTKKKAPVKVDRGKSLNILSEVSLSEAAQFKEATKRSKKDFHISQASGSGTSTKPGGPDVPKYDSESDKESWGDNGEEDDDDDNDGNDDDDSDQERTESDRDEIPNLNQFNEEHEEEEEENIDEFTHKEDHEENKEESDDGEELYKDVNVNLRKEDVEMTDADQGGADRHNKNEGPMQSSFVSSDFTEKLLNFDSVSPADNEIASLMDTTVRTEELSGQTSTLFTVPITVIPTTIPPPPHFFNPLPQQTTPTTTPTSSEVTIAFPVLPDFAFVFRFNDRVTNLERDLSEMKQVD</sequence>
<proteinExistence type="predicted"/>
<keyword evidence="3" id="KW-1185">Reference proteome</keyword>
<comment type="caution">
    <text evidence="2">The sequence shown here is derived from an EMBL/GenBank/DDBJ whole genome shotgun (WGS) entry which is preliminary data.</text>
</comment>
<dbReference type="EMBL" id="BQNB010019979">
    <property type="protein sequence ID" value="GJT91014.1"/>
    <property type="molecule type" value="Genomic_DNA"/>
</dbReference>
<reference evidence="2" key="2">
    <citation type="submission" date="2022-01" db="EMBL/GenBank/DDBJ databases">
        <authorList>
            <person name="Yamashiro T."/>
            <person name="Shiraishi A."/>
            <person name="Satake H."/>
            <person name="Nakayama K."/>
        </authorList>
    </citation>
    <scope>NUCLEOTIDE SEQUENCE</scope>
</reference>
<protein>
    <submittedName>
        <fullName evidence="2">Uncharacterized protein</fullName>
    </submittedName>
</protein>
<gene>
    <name evidence="2" type="ORF">Tco_1079859</name>
</gene>
<feature type="compositionally biased region" description="Basic and acidic residues" evidence="1">
    <location>
        <begin position="162"/>
        <end position="172"/>
    </location>
</feature>
<dbReference type="Proteomes" id="UP001151760">
    <property type="component" value="Unassembled WGS sequence"/>
</dbReference>
<feature type="compositionally biased region" description="Acidic residues" evidence="1">
    <location>
        <begin position="151"/>
        <end position="161"/>
    </location>
</feature>